<accession>A0A853BGM3</accession>
<dbReference type="SMART" id="SM00028">
    <property type="entry name" value="TPR"/>
    <property type="match status" value="4"/>
</dbReference>
<gene>
    <name evidence="1" type="ORF">HNR12_000151</name>
</gene>
<dbReference type="PANTHER" id="PTHR46082">
    <property type="entry name" value="ATP/GTP-BINDING PROTEIN-RELATED"/>
    <property type="match status" value="1"/>
</dbReference>
<dbReference type="Proteomes" id="UP000575985">
    <property type="component" value="Unassembled WGS sequence"/>
</dbReference>
<dbReference type="PANTHER" id="PTHR46082:SF6">
    <property type="entry name" value="AAA+ ATPASE DOMAIN-CONTAINING PROTEIN-RELATED"/>
    <property type="match status" value="1"/>
</dbReference>
<evidence type="ECO:0000313" key="2">
    <source>
        <dbReference type="Proteomes" id="UP000575985"/>
    </source>
</evidence>
<dbReference type="Pfam" id="PF13424">
    <property type="entry name" value="TPR_12"/>
    <property type="match status" value="2"/>
</dbReference>
<dbReference type="AlphaFoldDB" id="A0A853BGM3"/>
<sequence>MLFLMRGGEFAAAGGPSGWVVSLVSMWRSLLRKTGFAPGDTAAVPPAREPGQSPALRAAVLEEVLREHVDSYGAEDPRTIAARNNLASKYAQIGRRQAAVAEFERALADAETVHGPDHPQTDVIRENLAWSYEDAGRADDAAEQWEALLKHRDSQLGPVAADTVTARSRLANCYRKCGRYDAAIAHYERAVEDAGTPAAREDLRIGLSQSYTALGRHDDAAQQLRMVLAQRRRRLGSKHLDTLVIQHRLGRTQLQGGRGEEAVDTLRAAYLNGLSAAGDPEIRMLTLRMRRDLAGALSAQGRHRDAAALF</sequence>
<proteinExistence type="predicted"/>
<organism evidence="1 2">
    <name type="scientific">Streptomonospora nanhaiensis</name>
    <dbReference type="NCBI Taxonomy" id="1323731"/>
    <lineage>
        <taxon>Bacteria</taxon>
        <taxon>Bacillati</taxon>
        <taxon>Actinomycetota</taxon>
        <taxon>Actinomycetes</taxon>
        <taxon>Streptosporangiales</taxon>
        <taxon>Nocardiopsidaceae</taxon>
        <taxon>Streptomonospora</taxon>
    </lineage>
</organism>
<protein>
    <submittedName>
        <fullName evidence="1">Tetratricopeptide (TPR) repeat protein</fullName>
    </submittedName>
</protein>
<evidence type="ECO:0000313" key="1">
    <source>
        <dbReference type="EMBL" id="NYI93874.1"/>
    </source>
</evidence>
<dbReference type="InterPro" id="IPR053137">
    <property type="entry name" value="NLR-like"/>
</dbReference>
<dbReference type="Gene3D" id="1.25.40.10">
    <property type="entry name" value="Tetratricopeptide repeat domain"/>
    <property type="match status" value="2"/>
</dbReference>
<dbReference type="InterPro" id="IPR019734">
    <property type="entry name" value="TPR_rpt"/>
</dbReference>
<name>A0A853BGM3_9ACTN</name>
<comment type="caution">
    <text evidence="1">The sequence shown here is derived from an EMBL/GenBank/DDBJ whole genome shotgun (WGS) entry which is preliminary data.</text>
</comment>
<dbReference type="SUPFAM" id="SSF48452">
    <property type="entry name" value="TPR-like"/>
    <property type="match status" value="1"/>
</dbReference>
<keyword evidence="2" id="KW-1185">Reference proteome</keyword>
<dbReference type="EMBL" id="JACCFO010000001">
    <property type="protein sequence ID" value="NYI93874.1"/>
    <property type="molecule type" value="Genomic_DNA"/>
</dbReference>
<dbReference type="Pfam" id="PF00515">
    <property type="entry name" value="TPR_1"/>
    <property type="match status" value="1"/>
</dbReference>
<dbReference type="InterPro" id="IPR011990">
    <property type="entry name" value="TPR-like_helical_dom_sf"/>
</dbReference>
<reference evidence="1 2" key="1">
    <citation type="submission" date="2020-07" db="EMBL/GenBank/DDBJ databases">
        <title>Sequencing the genomes of 1000 actinobacteria strains.</title>
        <authorList>
            <person name="Klenk H.-P."/>
        </authorList>
    </citation>
    <scope>NUCLEOTIDE SEQUENCE [LARGE SCALE GENOMIC DNA]</scope>
    <source>
        <strain evidence="1 2">DSM 45927</strain>
    </source>
</reference>